<keyword evidence="1" id="KW-0175">Coiled coil</keyword>
<evidence type="ECO:0000313" key="4">
    <source>
        <dbReference type="Proteomes" id="UP000886800"/>
    </source>
</evidence>
<reference evidence="3" key="1">
    <citation type="journal article" date="2021" name="PeerJ">
        <title>Extensive microbial diversity within the chicken gut microbiome revealed by metagenomics and culture.</title>
        <authorList>
            <person name="Gilroy R."/>
            <person name="Ravi A."/>
            <person name="Getino M."/>
            <person name="Pursley I."/>
            <person name="Horton D.L."/>
            <person name="Alikhan N.F."/>
            <person name="Baker D."/>
            <person name="Gharbi K."/>
            <person name="Hall N."/>
            <person name="Watson M."/>
            <person name="Adriaenssens E.M."/>
            <person name="Foster-Nyarko E."/>
            <person name="Jarju S."/>
            <person name="Secka A."/>
            <person name="Antonio M."/>
            <person name="Oren A."/>
            <person name="Chaudhuri R.R."/>
            <person name="La Ragione R."/>
            <person name="Hildebrand F."/>
            <person name="Pallen M.J."/>
        </authorList>
    </citation>
    <scope>NUCLEOTIDE SEQUENCE</scope>
    <source>
        <strain evidence="3">CHK188-5543</strain>
    </source>
</reference>
<dbReference type="CDD" id="cd00009">
    <property type="entry name" value="AAA"/>
    <property type="match status" value="1"/>
</dbReference>
<dbReference type="SUPFAM" id="SSF52540">
    <property type="entry name" value="P-loop containing nucleoside triphosphate hydrolases"/>
    <property type="match status" value="1"/>
</dbReference>
<dbReference type="InterPro" id="IPR002611">
    <property type="entry name" value="IstB_ATP-bd"/>
</dbReference>
<organism evidence="3 4">
    <name type="scientific">Candidatus Anaerotruncus excrementipullorum</name>
    <dbReference type="NCBI Taxonomy" id="2838465"/>
    <lineage>
        <taxon>Bacteria</taxon>
        <taxon>Bacillati</taxon>
        <taxon>Bacillota</taxon>
        <taxon>Clostridia</taxon>
        <taxon>Eubacteriales</taxon>
        <taxon>Oscillospiraceae</taxon>
        <taxon>Anaerotruncus</taxon>
    </lineage>
</organism>
<comment type="caution">
    <text evidence="3">The sequence shown here is derived from an EMBL/GenBank/DDBJ whole genome shotgun (WGS) entry which is preliminary data.</text>
</comment>
<keyword evidence="3" id="KW-0547">Nucleotide-binding</keyword>
<dbReference type="Pfam" id="PF01695">
    <property type="entry name" value="IstB_IS21"/>
    <property type="match status" value="1"/>
</dbReference>
<evidence type="ECO:0000313" key="3">
    <source>
        <dbReference type="EMBL" id="HIX66357.1"/>
    </source>
</evidence>
<dbReference type="InterPro" id="IPR020591">
    <property type="entry name" value="Chromosome_initiator_DnaA-like"/>
</dbReference>
<protein>
    <submittedName>
        <fullName evidence="3">ATP-binding protein</fullName>
    </submittedName>
</protein>
<dbReference type="PRINTS" id="PR00051">
    <property type="entry name" value="DNAA"/>
</dbReference>
<keyword evidence="3" id="KW-0067">ATP-binding</keyword>
<accession>A0A9D2B8N7</accession>
<proteinExistence type="predicted"/>
<feature type="non-terminal residue" evidence="3">
    <location>
        <position position="285"/>
    </location>
</feature>
<dbReference type="PANTHER" id="PTHR30050:SF4">
    <property type="entry name" value="ATP-BINDING PROTEIN RV3427C IN INSERTION SEQUENCE-RELATED"/>
    <property type="match status" value="1"/>
</dbReference>
<dbReference type="Gene3D" id="3.40.50.300">
    <property type="entry name" value="P-loop containing nucleotide triphosphate hydrolases"/>
    <property type="match status" value="1"/>
</dbReference>
<dbReference type="AlphaFoldDB" id="A0A9D2B8N7"/>
<reference evidence="3" key="2">
    <citation type="submission" date="2021-04" db="EMBL/GenBank/DDBJ databases">
        <authorList>
            <person name="Gilroy R."/>
        </authorList>
    </citation>
    <scope>NUCLEOTIDE SEQUENCE</scope>
    <source>
        <strain evidence="3">CHK188-5543</strain>
    </source>
</reference>
<evidence type="ECO:0000259" key="2">
    <source>
        <dbReference type="Pfam" id="PF01695"/>
    </source>
</evidence>
<feature type="domain" description="IstB-like ATP-binding" evidence="2">
    <location>
        <begin position="181"/>
        <end position="277"/>
    </location>
</feature>
<name>A0A9D2B8N7_9FIRM</name>
<evidence type="ECO:0000256" key="1">
    <source>
        <dbReference type="SAM" id="Coils"/>
    </source>
</evidence>
<dbReference type="EMBL" id="DXES01000187">
    <property type="protein sequence ID" value="HIX66357.1"/>
    <property type="molecule type" value="Genomic_DNA"/>
</dbReference>
<dbReference type="GO" id="GO:0005524">
    <property type="term" value="F:ATP binding"/>
    <property type="evidence" value="ECO:0007669"/>
    <property type="project" value="UniProtKB-KW"/>
</dbReference>
<dbReference type="Proteomes" id="UP000886800">
    <property type="component" value="Unassembled WGS sequence"/>
</dbReference>
<sequence>MGYAKEIYRQAQQELDRRREQALQGAARRREELGRELPQLEELNRRLSQTGLDAAKAAIGGGEDAPLLIQRLRERNLQLQHSREEILRSAGLPADYLEVHYTCPTCQDTGYVGQKPCTCLVKLLRQLAFQKLGDMSGLPDCRFDTFRLEYYPAEPDPVHHLVPRSVMEKTLRFCQQYASQFSLASESLLMMGGTGLGKTHLSLAIAHQVTQQGFGVIYLTSQRLLEKLQEQQFSRGERDRTDYWEIGKECDLLIIDDLGAEFSTSFTVAALYNLINSRLIDCRPT</sequence>
<dbReference type="NCBIfam" id="NF005304">
    <property type="entry name" value="PRK06835.1"/>
    <property type="match status" value="1"/>
</dbReference>
<dbReference type="PANTHER" id="PTHR30050">
    <property type="entry name" value="CHROMOSOMAL REPLICATION INITIATOR PROTEIN DNAA"/>
    <property type="match status" value="1"/>
</dbReference>
<dbReference type="InterPro" id="IPR027417">
    <property type="entry name" value="P-loop_NTPase"/>
</dbReference>
<gene>
    <name evidence="3" type="ORF">H9736_08930</name>
</gene>
<dbReference type="GO" id="GO:0006260">
    <property type="term" value="P:DNA replication"/>
    <property type="evidence" value="ECO:0007669"/>
    <property type="project" value="TreeGrafter"/>
</dbReference>
<feature type="coiled-coil region" evidence="1">
    <location>
        <begin position="23"/>
        <end position="89"/>
    </location>
</feature>